<evidence type="ECO:0000259" key="2">
    <source>
        <dbReference type="Pfam" id="PF18623"/>
    </source>
</evidence>
<dbReference type="OrthoDB" id="5899304at2"/>
<dbReference type="Pfam" id="PF18623">
    <property type="entry name" value="TnsE_C"/>
    <property type="match status" value="1"/>
</dbReference>
<keyword evidence="4" id="KW-1185">Reference proteome</keyword>
<name>A0A1B7JUH8_9GAMM</name>
<evidence type="ECO:0000313" key="4">
    <source>
        <dbReference type="Proteomes" id="UP000078224"/>
    </source>
</evidence>
<dbReference type="EMBL" id="LXEW01000031">
    <property type="protein sequence ID" value="OAT51551.1"/>
    <property type="molecule type" value="Genomic_DNA"/>
</dbReference>
<dbReference type="InterPro" id="IPR041419">
    <property type="entry name" value="TnsE_C"/>
</dbReference>
<gene>
    <name evidence="3" type="ORF">M998_2166</name>
</gene>
<dbReference type="PATRIC" id="fig|1354272.4.peg.2203"/>
<dbReference type="InterPro" id="IPR016421">
    <property type="entry name" value="Transposition_TnsE"/>
</dbReference>
<evidence type="ECO:0000313" key="3">
    <source>
        <dbReference type="EMBL" id="OAT51551.1"/>
    </source>
</evidence>
<dbReference type="AlphaFoldDB" id="A0A1B7JUH8"/>
<accession>A0A1B7JUH8</accession>
<sequence length="533" mass="60187">MSKSEVKFQKLNDDAKILGIGALFRSIGNKSWAINLDFNGNTSQSLQFSNIPVLARKRVLNATKPYDLAGLPFSFTISNAQQWTVANATDCPAYQAHRHGKDSNQLCFVVQLDDVQVYIPQLEMARVLFYHDPFLARLSLQHNALIEDFFLSENDNGQPVVTVREGAEYPITYFNQDDNRRFLTWVLLDSAARASFESISTNLVRNQYQKNKYQYWNFQFTPPPLDGVDIGLRGWEDRESKSFFVWEIISLNGLPSEVTGEVDFFHPGYERQVGGKPTMGDGKQAQAPEQYELDDDELSDTDKPTMGLASERVSISFKTPFITNRVSRRIKSVNNVFGADETEVLDSKLSTNEKEDSGELSGGAWNNIDDQTDDAHLYLGKFQSFINMVDVLELVHGYEILSREIIKLPRVGEGKKHWLSDTQNPRCMAVVNLRHTNQNITLFEIDTSDNAAKLSTMMIKGANKDAWISQNLNQVMVEIMKKSLGWPTALFKTAFTKDGFAGIPHPKSKNPGSLPPEEIGPWAQRFANWASRS</sequence>
<feature type="region of interest" description="Disordered" evidence="1">
    <location>
        <begin position="273"/>
        <end position="298"/>
    </location>
</feature>
<proteinExistence type="predicted"/>
<comment type="caution">
    <text evidence="3">The sequence shown here is derived from an EMBL/GenBank/DDBJ whole genome shotgun (WGS) entry which is preliminary data.</text>
</comment>
<reference evidence="3 4" key="1">
    <citation type="submission" date="2016-04" db="EMBL/GenBank/DDBJ databases">
        <title>ATOL: Assembling a taxonomically balanced genome-scale reconstruction of the evolutionary history of the Enterobacteriaceae.</title>
        <authorList>
            <person name="Plunkett G.III."/>
            <person name="Neeno-Eckwall E.C."/>
            <person name="Glasner J.D."/>
            <person name="Perna N.T."/>
        </authorList>
    </citation>
    <scope>NUCLEOTIDE SEQUENCE [LARGE SCALE GENOMIC DNA]</scope>
    <source>
        <strain evidence="3 4">ATCC 35613</strain>
    </source>
</reference>
<organism evidence="3 4">
    <name type="scientific">Providencia heimbachae ATCC 35613</name>
    <dbReference type="NCBI Taxonomy" id="1354272"/>
    <lineage>
        <taxon>Bacteria</taxon>
        <taxon>Pseudomonadati</taxon>
        <taxon>Pseudomonadota</taxon>
        <taxon>Gammaproteobacteria</taxon>
        <taxon>Enterobacterales</taxon>
        <taxon>Morganellaceae</taxon>
        <taxon>Providencia</taxon>
    </lineage>
</organism>
<protein>
    <submittedName>
        <fullName evidence="3">TnsE family transposon Tn7 transposition protein</fullName>
    </submittedName>
</protein>
<dbReference type="RefSeq" id="WP_068908809.1">
    <property type="nucleotide sequence ID" value="NZ_LXEW01000031.1"/>
</dbReference>
<evidence type="ECO:0000256" key="1">
    <source>
        <dbReference type="SAM" id="MobiDB-lite"/>
    </source>
</evidence>
<feature type="domain" description="TnsE C-terminal" evidence="2">
    <location>
        <begin position="381"/>
        <end position="526"/>
    </location>
</feature>
<dbReference type="PIRSF" id="PIRSF004567">
    <property type="entry name" value="Transposition_TnsE"/>
    <property type="match status" value="1"/>
</dbReference>
<dbReference type="Proteomes" id="UP000078224">
    <property type="component" value="Unassembled WGS sequence"/>
</dbReference>